<organism evidence="4 5">
    <name type="scientific">Candidatus Raymondbacteria bacterium RIFOXYD12_FULL_49_13</name>
    <dbReference type="NCBI Taxonomy" id="1817890"/>
    <lineage>
        <taxon>Bacteria</taxon>
        <taxon>Raymondiibacteriota</taxon>
    </lineage>
</organism>
<dbReference type="GO" id="GO:0005829">
    <property type="term" value="C:cytosol"/>
    <property type="evidence" value="ECO:0007669"/>
    <property type="project" value="TreeGrafter"/>
</dbReference>
<evidence type="ECO:0000256" key="2">
    <source>
        <dbReference type="ARBA" id="ARBA00022679"/>
    </source>
</evidence>
<reference evidence="4 5" key="1">
    <citation type="journal article" date="2016" name="Nat. Commun.">
        <title>Thousands of microbial genomes shed light on interconnected biogeochemical processes in an aquifer system.</title>
        <authorList>
            <person name="Anantharaman K."/>
            <person name="Brown C.T."/>
            <person name="Hug L.A."/>
            <person name="Sharon I."/>
            <person name="Castelle C.J."/>
            <person name="Probst A.J."/>
            <person name="Thomas B.C."/>
            <person name="Singh A."/>
            <person name="Wilkins M.J."/>
            <person name="Karaoz U."/>
            <person name="Brodie E.L."/>
            <person name="Williams K.H."/>
            <person name="Hubbard S.S."/>
            <person name="Banfield J.F."/>
        </authorList>
    </citation>
    <scope>NUCLEOTIDE SEQUENCE [LARGE SCALE GENOMIC DNA]</scope>
</reference>
<dbReference type="Gene3D" id="3.40.50.2000">
    <property type="entry name" value="Glycogen Phosphorylase B"/>
    <property type="match status" value="2"/>
</dbReference>
<protein>
    <recommendedName>
        <fullName evidence="6">Lipopolysaccharide heptosyltransferase II</fullName>
    </recommendedName>
</protein>
<proteinExistence type="predicted"/>
<name>A0A1F7FC74_UNCRA</name>
<feature type="transmembrane region" description="Helical" evidence="3">
    <location>
        <begin position="7"/>
        <end position="26"/>
    </location>
</feature>
<dbReference type="CDD" id="cd03789">
    <property type="entry name" value="GT9_LPS_heptosyltransferase"/>
    <property type="match status" value="1"/>
</dbReference>
<sequence>MKTRNRFFKYADTALCIALAPVYAWFSLFPKKPKFTLPIRSILVVKLCCLGDSLLSLFMLQALRKKYPQATLTVMASKRSATVFERSPAVDTVVILPVSGLGGVHEIFSLARIAGHFIVAWRVRYDILIDCDVYYRFTTLLGLVCGRQFSAGFTTKKLRASFYRFAAARPQNKPEWRCFFSLVQPLAIAEETPLPITFAITQSEIDQAKILTGPRDGQPLKVALVPGSSPNWPEKKWPLERFAELMKLWTSTGPVQFFIFGDKQEAVLVDTLRTLAPGIPLVNCAGKTTIPVLAAALKQMDLCIANDTGPMHCAALMGVPTVGIFGPTSEKKWTPPGRFSAVYANCPCRPCYYMSAMPKCGDPVCLTAIPAHIVFETATGLLGNK</sequence>
<keyword evidence="1" id="KW-0328">Glycosyltransferase</keyword>
<dbReference type="AlphaFoldDB" id="A0A1F7FC74"/>
<dbReference type="InterPro" id="IPR002201">
    <property type="entry name" value="Glyco_trans_9"/>
</dbReference>
<dbReference type="Proteomes" id="UP000179243">
    <property type="component" value="Unassembled WGS sequence"/>
</dbReference>
<keyword evidence="2" id="KW-0808">Transferase</keyword>
<accession>A0A1F7FC74</accession>
<dbReference type="GO" id="GO:0009244">
    <property type="term" value="P:lipopolysaccharide core region biosynthetic process"/>
    <property type="evidence" value="ECO:0007669"/>
    <property type="project" value="TreeGrafter"/>
</dbReference>
<dbReference type="GO" id="GO:0008713">
    <property type="term" value="F:ADP-heptose-lipopolysaccharide heptosyltransferase activity"/>
    <property type="evidence" value="ECO:0007669"/>
    <property type="project" value="TreeGrafter"/>
</dbReference>
<dbReference type="SUPFAM" id="SSF53756">
    <property type="entry name" value="UDP-Glycosyltransferase/glycogen phosphorylase"/>
    <property type="match status" value="1"/>
</dbReference>
<comment type="caution">
    <text evidence="4">The sequence shown here is derived from an EMBL/GenBank/DDBJ whole genome shotgun (WGS) entry which is preliminary data.</text>
</comment>
<dbReference type="Pfam" id="PF01075">
    <property type="entry name" value="Glyco_transf_9"/>
    <property type="match status" value="1"/>
</dbReference>
<evidence type="ECO:0000256" key="1">
    <source>
        <dbReference type="ARBA" id="ARBA00022676"/>
    </source>
</evidence>
<evidence type="ECO:0000313" key="5">
    <source>
        <dbReference type="Proteomes" id="UP000179243"/>
    </source>
</evidence>
<evidence type="ECO:0000313" key="4">
    <source>
        <dbReference type="EMBL" id="OGK04211.1"/>
    </source>
</evidence>
<dbReference type="EMBL" id="MFYX01000074">
    <property type="protein sequence ID" value="OGK04211.1"/>
    <property type="molecule type" value="Genomic_DNA"/>
</dbReference>
<evidence type="ECO:0000256" key="3">
    <source>
        <dbReference type="SAM" id="Phobius"/>
    </source>
</evidence>
<gene>
    <name evidence="4" type="ORF">A2519_17770</name>
</gene>
<keyword evidence="3" id="KW-0472">Membrane</keyword>
<keyword evidence="3" id="KW-0812">Transmembrane</keyword>
<dbReference type="InterPro" id="IPR051199">
    <property type="entry name" value="LPS_LOS_Heptosyltrfase"/>
</dbReference>
<evidence type="ECO:0008006" key="6">
    <source>
        <dbReference type="Google" id="ProtNLM"/>
    </source>
</evidence>
<keyword evidence="3" id="KW-1133">Transmembrane helix</keyword>
<dbReference type="PANTHER" id="PTHR30160">
    <property type="entry name" value="TETRAACYLDISACCHARIDE 4'-KINASE-RELATED"/>
    <property type="match status" value="1"/>
</dbReference>